<evidence type="ECO:0000313" key="7">
    <source>
        <dbReference type="Proteomes" id="UP000008068"/>
    </source>
</evidence>
<dbReference type="FunFam" id="3.40.309.10:FF:000001">
    <property type="entry name" value="Mitochondrial aldehyde dehydrogenase 2"/>
    <property type="match status" value="1"/>
</dbReference>
<organism evidence="7">
    <name type="scientific">Caenorhabditis brenneri</name>
    <name type="common">Nematode worm</name>
    <dbReference type="NCBI Taxonomy" id="135651"/>
    <lineage>
        <taxon>Eukaryota</taxon>
        <taxon>Metazoa</taxon>
        <taxon>Ecdysozoa</taxon>
        <taxon>Nematoda</taxon>
        <taxon>Chromadorea</taxon>
        <taxon>Rhabditida</taxon>
        <taxon>Rhabditina</taxon>
        <taxon>Rhabditomorpha</taxon>
        <taxon>Rhabditoidea</taxon>
        <taxon>Rhabditidae</taxon>
        <taxon>Peloderinae</taxon>
        <taxon>Caenorhabditis</taxon>
    </lineage>
</organism>
<gene>
    <name evidence="6" type="ORF">CAEBREN_10465</name>
</gene>
<dbReference type="AlphaFoldDB" id="G0MC76"/>
<dbReference type="PROSITE" id="PS00687">
    <property type="entry name" value="ALDEHYDE_DEHYDR_GLU"/>
    <property type="match status" value="1"/>
</dbReference>
<evidence type="ECO:0000256" key="4">
    <source>
        <dbReference type="RuleBase" id="RU003345"/>
    </source>
</evidence>
<sequence>MLRSVLNAAAAQARSASSASVPPGLANMKPQYTGIFINNEFVAAKSGKTFDTINPANGKVLAQVAEGDKADVDLAVKAAQKAFQTGSVWRRMDASQRGVLLNRLADLIERDRVILASLESLDNGKPYAVAYAADLALTIKTLRYYAGWADKNHGKTIPIEGDYFTYTRHEPVGVCGQIIPWNFPLLMQAWKLGPALAMGNTVVMKVAEQTPLSALHVAALSKEAGFPDGVINIIPGYGHTAGQAISSHMDVDKVAFTGSTEVGRLVMKAAAESNVKKVTLELGGKSPNIIFADANLDEAVHQANHGLFFNQGQCCCAGSRTFVEGKVYDEFVARSKALAEKAVIGDPFDLKTTQGPQVDGNQVNTILKYIEAGKKDGAQLVCGGVKHGDQGHFVKPTIFAGVKDQMTIAQEEIFGPVMSIIRFDSMEELVEKANNTIYGLAAGVMTKDLDKALHIANTTRAGSVWVNCYDVFDAAAPFGGYKQSGIGRELGEYGLEAYTEVKTVTIKVPQKNS</sequence>
<dbReference type="FunCoup" id="G0MC76">
    <property type="interactions" value="1803"/>
</dbReference>
<evidence type="ECO:0000256" key="1">
    <source>
        <dbReference type="ARBA" id="ARBA00009986"/>
    </source>
</evidence>
<dbReference type="SUPFAM" id="SSF53720">
    <property type="entry name" value="ALDH-like"/>
    <property type="match status" value="1"/>
</dbReference>
<dbReference type="Gene3D" id="3.40.309.10">
    <property type="entry name" value="Aldehyde Dehydrogenase, Chain A, domain 2"/>
    <property type="match status" value="1"/>
</dbReference>
<dbReference type="GO" id="GO:0016620">
    <property type="term" value="F:oxidoreductase activity, acting on the aldehyde or oxo group of donors, NAD or NADP as acceptor"/>
    <property type="evidence" value="ECO:0007669"/>
    <property type="project" value="InterPro"/>
</dbReference>
<dbReference type="HOGENOM" id="CLU_005391_0_2_1"/>
<feature type="domain" description="Aldehyde dehydrogenase" evidence="5">
    <location>
        <begin position="41"/>
        <end position="504"/>
    </location>
</feature>
<evidence type="ECO:0000256" key="3">
    <source>
        <dbReference type="PROSITE-ProRule" id="PRU10007"/>
    </source>
</evidence>
<feature type="active site" evidence="3">
    <location>
        <position position="281"/>
    </location>
</feature>
<dbReference type="Pfam" id="PF00171">
    <property type="entry name" value="Aldedh"/>
    <property type="match status" value="1"/>
</dbReference>
<dbReference type="OMA" id="GQLIMQY"/>
<dbReference type="EMBL" id="GL379789">
    <property type="protein sequence ID" value="EGT45752.1"/>
    <property type="molecule type" value="Genomic_DNA"/>
</dbReference>
<dbReference type="eggNOG" id="KOG2450">
    <property type="taxonomic scope" value="Eukaryota"/>
</dbReference>
<dbReference type="InterPro" id="IPR016161">
    <property type="entry name" value="Ald_DH/histidinol_DH"/>
</dbReference>
<accession>G0MC76</accession>
<evidence type="ECO:0000259" key="5">
    <source>
        <dbReference type="Pfam" id="PF00171"/>
    </source>
</evidence>
<dbReference type="InterPro" id="IPR016163">
    <property type="entry name" value="Ald_DH_C"/>
</dbReference>
<dbReference type="STRING" id="135651.G0MC76"/>
<dbReference type="OrthoDB" id="310895at2759"/>
<dbReference type="Proteomes" id="UP000008068">
    <property type="component" value="Unassembled WGS sequence"/>
</dbReference>
<comment type="similarity">
    <text evidence="1 4">Belongs to the aldehyde dehydrogenase family.</text>
</comment>
<dbReference type="FunFam" id="3.40.605.10:FF:000026">
    <property type="entry name" value="Aldehyde dehydrogenase, putative"/>
    <property type="match status" value="1"/>
</dbReference>
<dbReference type="PANTHER" id="PTHR11699">
    <property type="entry name" value="ALDEHYDE DEHYDROGENASE-RELATED"/>
    <property type="match status" value="1"/>
</dbReference>
<dbReference type="InterPro" id="IPR016160">
    <property type="entry name" value="Ald_DH_CS_CYS"/>
</dbReference>
<dbReference type="InterPro" id="IPR015590">
    <property type="entry name" value="Aldehyde_DH_dom"/>
</dbReference>
<proteinExistence type="inferred from homology"/>
<dbReference type="PROSITE" id="PS00070">
    <property type="entry name" value="ALDEHYDE_DEHYDR_CYS"/>
    <property type="match status" value="1"/>
</dbReference>
<protein>
    <recommendedName>
        <fullName evidence="5">Aldehyde dehydrogenase domain-containing protein</fullName>
    </recommendedName>
</protein>
<evidence type="ECO:0000256" key="2">
    <source>
        <dbReference type="ARBA" id="ARBA00023002"/>
    </source>
</evidence>
<dbReference type="InterPro" id="IPR029510">
    <property type="entry name" value="Ald_DH_CS_GLU"/>
</dbReference>
<dbReference type="InterPro" id="IPR016162">
    <property type="entry name" value="Ald_DH_N"/>
</dbReference>
<evidence type="ECO:0000313" key="6">
    <source>
        <dbReference type="EMBL" id="EGT45752.1"/>
    </source>
</evidence>
<dbReference type="CDD" id="cd07141">
    <property type="entry name" value="ALDH_F1AB_F2_RALDH1"/>
    <property type="match status" value="1"/>
</dbReference>
<dbReference type="InParanoid" id="G0MC76"/>
<dbReference type="FunFam" id="3.40.605.10:FF:000050">
    <property type="entry name" value="Aldehyde dehydrogenase, mitochondrial"/>
    <property type="match status" value="1"/>
</dbReference>
<name>G0MC76_CAEBE</name>
<reference evidence="7" key="1">
    <citation type="submission" date="2011-07" db="EMBL/GenBank/DDBJ databases">
        <authorList>
            <consortium name="Caenorhabditis brenneri Sequencing and Analysis Consortium"/>
            <person name="Wilson R.K."/>
        </authorList>
    </citation>
    <scope>NUCLEOTIDE SEQUENCE [LARGE SCALE GENOMIC DNA]</scope>
    <source>
        <strain evidence="7">PB2801</strain>
    </source>
</reference>
<keyword evidence="2 4" id="KW-0560">Oxidoreductase</keyword>
<dbReference type="Gene3D" id="3.40.605.10">
    <property type="entry name" value="Aldehyde Dehydrogenase, Chain A, domain 1"/>
    <property type="match status" value="1"/>
</dbReference>
<keyword evidence="7" id="KW-1185">Reference proteome</keyword>